<dbReference type="Pfam" id="PF00702">
    <property type="entry name" value="Hydrolase"/>
    <property type="match status" value="1"/>
</dbReference>
<dbReference type="EMBL" id="CP060789">
    <property type="protein sequence ID" value="QNP55575.1"/>
    <property type="molecule type" value="Genomic_DNA"/>
</dbReference>
<evidence type="ECO:0000256" key="3">
    <source>
        <dbReference type="ARBA" id="ARBA00022723"/>
    </source>
</evidence>
<dbReference type="InterPro" id="IPR036412">
    <property type="entry name" value="HAD-like_sf"/>
</dbReference>
<keyword evidence="3" id="KW-0479">Metal-binding</keyword>
<gene>
    <name evidence="5" type="ORF">H9L22_15585</name>
</gene>
<dbReference type="GO" id="GO:0003824">
    <property type="term" value="F:catalytic activity"/>
    <property type="evidence" value="ECO:0007669"/>
    <property type="project" value="UniProtKB-ARBA"/>
</dbReference>
<comment type="similarity">
    <text evidence="2">Belongs to the HAD-like hydrolase superfamily. CbbY/CbbZ/Gph/YieH family.</text>
</comment>
<dbReference type="InterPro" id="IPR051600">
    <property type="entry name" value="Beta-PGM-like"/>
</dbReference>
<dbReference type="PANTHER" id="PTHR46193:SF10">
    <property type="entry name" value="6-PHOSPHOGLUCONATE PHOSPHATASE"/>
    <property type="match status" value="1"/>
</dbReference>
<dbReference type="SFLD" id="SFLDG01129">
    <property type="entry name" value="C1.5:_HAD__Beta-PGM__Phosphata"/>
    <property type="match status" value="1"/>
</dbReference>
<evidence type="ECO:0000256" key="1">
    <source>
        <dbReference type="ARBA" id="ARBA00001946"/>
    </source>
</evidence>
<dbReference type="InterPro" id="IPR023198">
    <property type="entry name" value="PGP-like_dom2"/>
</dbReference>
<organism evidence="5 6">
    <name type="scientific">Tessaracoccus defluvii</name>
    <dbReference type="NCBI Taxonomy" id="1285901"/>
    <lineage>
        <taxon>Bacteria</taxon>
        <taxon>Bacillati</taxon>
        <taxon>Actinomycetota</taxon>
        <taxon>Actinomycetes</taxon>
        <taxon>Propionibacteriales</taxon>
        <taxon>Propionibacteriaceae</taxon>
        <taxon>Tessaracoccus</taxon>
    </lineage>
</organism>
<name>A0A7H0H4V9_9ACTN</name>
<dbReference type="PANTHER" id="PTHR46193">
    <property type="entry name" value="6-PHOSPHOGLUCONATE PHOSPHATASE"/>
    <property type="match status" value="1"/>
</dbReference>
<dbReference type="SUPFAM" id="SSF56784">
    <property type="entry name" value="HAD-like"/>
    <property type="match status" value="1"/>
</dbReference>
<sequence length="220" mass="23630">MPTTFSAVLFDCDGILVDSEPITNGVLREMLQELGWDISEEECVRRFVGKAFLDEWQVIYEHTGHRIDMDWILGFRVRRNAALEARLTAVPGAVEAVREIASRLPVACVSGADRGKIDMQLAKIGLTDVFGEHVYSGMELERSKPDPAVYLVAAEALGVDPRTTAVVEDSGSGVRAGVAAGATVFGYAPGEPTYLSPEELTSLGVTTVFASMAQLPGLVA</sequence>
<keyword evidence="6" id="KW-1185">Reference proteome</keyword>
<dbReference type="Proteomes" id="UP000516117">
    <property type="component" value="Chromosome"/>
</dbReference>
<dbReference type="AlphaFoldDB" id="A0A7H0H4V9"/>
<evidence type="ECO:0000313" key="6">
    <source>
        <dbReference type="Proteomes" id="UP000516117"/>
    </source>
</evidence>
<dbReference type="Gene3D" id="3.40.50.1000">
    <property type="entry name" value="HAD superfamily/HAD-like"/>
    <property type="match status" value="1"/>
</dbReference>
<dbReference type="InterPro" id="IPR023214">
    <property type="entry name" value="HAD_sf"/>
</dbReference>
<dbReference type="SFLD" id="SFLDS00003">
    <property type="entry name" value="Haloacid_Dehalogenase"/>
    <property type="match status" value="1"/>
</dbReference>
<comment type="cofactor">
    <cofactor evidence="1">
        <name>Mg(2+)</name>
        <dbReference type="ChEBI" id="CHEBI:18420"/>
    </cofactor>
</comment>
<evidence type="ECO:0000256" key="4">
    <source>
        <dbReference type="ARBA" id="ARBA00022842"/>
    </source>
</evidence>
<accession>A0A7H0H4V9</accession>
<dbReference type="GO" id="GO:0046872">
    <property type="term" value="F:metal ion binding"/>
    <property type="evidence" value="ECO:0007669"/>
    <property type="project" value="UniProtKB-KW"/>
</dbReference>
<dbReference type="InterPro" id="IPR006439">
    <property type="entry name" value="HAD-SF_hydro_IA"/>
</dbReference>
<proteinExistence type="inferred from homology"/>
<dbReference type="RefSeq" id="WP_187720705.1">
    <property type="nucleotide sequence ID" value="NZ_BAABBL010000020.1"/>
</dbReference>
<dbReference type="NCBIfam" id="TIGR01509">
    <property type="entry name" value="HAD-SF-IA-v3"/>
    <property type="match status" value="1"/>
</dbReference>
<dbReference type="KEGG" id="tdf:H9L22_15585"/>
<dbReference type="Gene3D" id="1.10.150.240">
    <property type="entry name" value="Putative phosphatase, domain 2"/>
    <property type="match status" value="1"/>
</dbReference>
<evidence type="ECO:0000256" key="2">
    <source>
        <dbReference type="ARBA" id="ARBA00006171"/>
    </source>
</evidence>
<keyword evidence="4" id="KW-0460">Magnesium</keyword>
<evidence type="ECO:0000313" key="5">
    <source>
        <dbReference type="EMBL" id="QNP55575.1"/>
    </source>
</evidence>
<reference evidence="5 6" key="1">
    <citation type="submission" date="2020-08" db="EMBL/GenBank/DDBJ databases">
        <title>Genome sequence of Tessaracoccus defluvii JCM 17540T.</title>
        <authorList>
            <person name="Hyun D.-W."/>
            <person name="Bae J.-W."/>
        </authorList>
    </citation>
    <scope>NUCLEOTIDE SEQUENCE [LARGE SCALE GENOMIC DNA]</scope>
    <source>
        <strain evidence="5 6">JCM 17540</strain>
    </source>
</reference>
<protein>
    <submittedName>
        <fullName evidence="5">HAD family phosphatase</fullName>
    </submittedName>
</protein>